<sequence length="195" mass="21488">MLKFLLPLSALAGLLTACQTQPTETPAAASTPAAGAPQTPTQPTASEAAADDVAGARQWLMTSVEDYYHTDSPGADAKADTDTTAGIYTRRYKAYKLESINLEFAEDQDKAIADFEKKWAGQYNTKYVGTGGFLFTAQDYGNLKVTRCTFKERTKDNGYLFNVTIRDVTYKMDNQGDIKVLQTDQGYKIDDVLEY</sequence>
<dbReference type="AlphaFoldDB" id="A0A7W9WDV0"/>
<feature type="region of interest" description="Disordered" evidence="1">
    <location>
        <begin position="23"/>
        <end position="50"/>
    </location>
</feature>
<comment type="caution">
    <text evidence="2">The sequence shown here is derived from an EMBL/GenBank/DDBJ whole genome shotgun (WGS) entry which is preliminary data.</text>
</comment>
<dbReference type="PROSITE" id="PS51257">
    <property type="entry name" value="PROKAR_LIPOPROTEIN"/>
    <property type="match status" value="1"/>
</dbReference>
<name>A0A7W9WDV0_9BACT</name>
<evidence type="ECO:0000313" key="3">
    <source>
        <dbReference type="Proteomes" id="UP000532746"/>
    </source>
</evidence>
<evidence type="ECO:0000256" key="1">
    <source>
        <dbReference type="SAM" id="MobiDB-lite"/>
    </source>
</evidence>
<reference evidence="2 3" key="1">
    <citation type="submission" date="2020-08" db="EMBL/GenBank/DDBJ databases">
        <title>Genomic Encyclopedia of Type Strains, Phase IV (KMG-IV): sequencing the most valuable type-strain genomes for metagenomic binning, comparative biology and taxonomic classification.</title>
        <authorList>
            <person name="Goeker M."/>
        </authorList>
    </citation>
    <scope>NUCLEOTIDE SEQUENCE [LARGE SCALE GENOMIC DNA]</scope>
    <source>
        <strain evidence="2 3">DSM 26718</strain>
    </source>
</reference>
<dbReference type="EMBL" id="JACHGG010000003">
    <property type="protein sequence ID" value="MBB6060022.1"/>
    <property type="molecule type" value="Genomic_DNA"/>
</dbReference>
<gene>
    <name evidence="2" type="ORF">HNQ93_002882</name>
</gene>
<proteinExistence type="predicted"/>
<evidence type="ECO:0000313" key="2">
    <source>
        <dbReference type="EMBL" id="MBB6060022.1"/>
    </source>
</evidence>
<dbReference type="Proteomes" id="UP000532746">
    <property type="component" value="Unassembled WGS sequence"/>
</dbReference>
<dbReference type="RefSeq" id="WP_183403562.1">
    <property type="nucleotide sequence ID" value="NZ_JACHGG010000003.1"/>
</dbReference>
<protein>
    <submittedName>
        <fullName evidence="2">Uncharacterized protein</fullName>
    </submittedName>
</protein>
<accession>A0A7W9WDV0</accession>
<organism evidence="2 3">
    <name type="scientific">Hymenobacter luteus</name>
    <dbReference type="NCBI Taxonomy" id="1411122"/>
    <lineage>
        <taxon>Bacteria</taxon>
        <taxon>Pseudomonadati</taxon>
        <taxon>Bacteroidota</taxon>
        <taxon>Cytophagia</taxon>
        <taxon>Cytophagales</taxon>
        <taxon>Hymenobacteraceae</taxon>
        <taxon>Hymenobacter</taxon>
    </lineage>
</organism>
<keyword evidence="3" id="KW-1185">Reference proteome</keyword>